<dbReference type="EMBL" id="AP013066">
    <property type="protein sequence ID" value="BAN35700.1"/>
    <property type="molecule type" value="Genomic_DNA"/>
</dbReference>
<evidence type="ECO:0000313" key="1">
    <source>
        <dbReference type="EMBL" id="BAN35700.1"/>
    </source>
</evidence>
<proteinExistence type="predicted"/>
<dbReference type="HOGENOM" id="CLU_2120004_0_0_4"/>
<organism evidence="1 2">
    <name type="scientific">Sulfuricella denitrificans (strain DSM 22764 / NBRC 105220 / skB26)</name>
    <dbReference type="NCBI Taxonomy" id="1163617"/>
    <lineage>
        <taxon>Bacteria</taxon>
        <taxon>Pseudomonadati</taxon>
        <taxon>Pseudomonadota</taxon>
        <taxon>Betaproteobacteria</taxon>
        <taxon>Nitrosomonadales</taxon>
        <taxon>Sulfuricellaceae</taxon>
        <taxon>Sulfuricella</taxon>
    </lineage>
</organism>
<dbReference type="OrthoDB" id="5623992at2"/>
<dbReference type="eggNOG" id="ENOG5033255">
    <property type="taxonomic scope" value="Bacteria"/>
</dbReference>
<dbReference type="STRING" id="1163617.SCD_n01889"/>
<dbReference type="Proteomes" id="UP000015559">
    <property type="component" value="Chromosome"/>
</dbReference>
<dbReference type="AlphaFoldDB" id="S6AAE1"/>
<reference evidence="1 2" key="1">
    <citation type="journal article" date="2012" name="Appl. Environ. Microbiol.">
        <title>Draft genome sequence of a psychrotolerant sulfur-oxidizing bacterium, Sulfuricella denitrificans skB26, and proteomic insights into cold adaptation.</title>
        <authorList>
            <person name="Watanabe T."/>
            <person name="Kojima H."/>
            <person name="Fukui M."/>
        </authorList>
    </citation>
    <scope>NUCLEOTIDE SEQUENCE [LARGE SCALE GENOMIC DNA]</scope>
    <source>
        <strain evidence="2">skB26</strain>
    </source>
</reference>
<gene>
    <name evidence="1" type="ORF">SCD_n01889</name>
</gene>
<evidence type="ECO:0000313" key="2">
    <source>
        <dbReference type="Proteomes" id="UP000015559"/>
    </source>
</evidence>
<accession>S6AAE1</accession>
<keyword evidence="2" id="KW-1185">Reference proteome</keyword>
<sequence length="114" mass="13055">MSGVPNITDSELWMVEATLRERYGKPVEVQLADVELRLDPAVMELTHCPAMVWKEQGAGFVISKVDDNRFRCQFFYSAREQYGTGKAEYDDLLDCVVTVLKLQADHDAKRQQNQ</sequence>
<name>S6AAE1_SULDS</name>
<protein>
    <submittedName>
        <fullName evidence="1">Uncharacterized protein</fullName>
    </submittedName>
</protein>
<dbReference type="KEGG" id="sdr:SCD_n01889"/>
<dbReference type="RefSeq" id="WP_009204893.1">
    <property type="nucleotide sequence ID" value="NC_022357.1"/>
</dbReference>